<gene>
    <name evidence="2" type="ORF">Pan44_51250</name>
</gene>
<dbReference type="Pfam" id="PF13432">
    <property type="entry name" value="TPR_16"/>
    <property type="match status" value="1"/>
</dbReference>
<feature type="repeat" description="TPR" evidence="1">
    <location>
        <begin position="56"/>
        <end position="89"/>
    </location>
</feature>
<dbReference type="Proteomes" id="UP000315700">
    <property type="component" value="Chromosome"/>
</dbReference>
<dbReference type="PROSITE" id="PS50005">
    <property type="entry name" value="TPR"/>
    <property type="match status" value="1"/>
</dbReference>
<dbReference type="SUPFAM" id="SSF48452">
    <property type="entry name" value="TPR-like"/>
    <property type="match status" value="1"/>
</dbReference>
<protein>
    <submittedName>
        <fullName evidence="2">Tetratricopeptide repeat protein</fullName>
    </submittedName>
</protein>
<dbReference type="InterPro" id="IPR011990">
    <property type="entry name" value="TPR-like_helical_dom_sf"/>
</dbReference>
<dbReference type="KEGG" id="ccos:Pan44_51250"/>
<dbReference type="PANTHER" id="PTHR45588">
    <property type="entry name" value="TPR DOMAIN-CONTAINING PROTEIN"/>
    <property type="match status" value="1"/>
</dbReference>
<dbReference type="EMBL" id="CP036271">
    <property type="protein sequence ID" value="QDT57060.1"/>
    <property type="molecule type" value="Genomic_DNA"/>
</dbReference>
<evidence type="ECO:0000313" key="3">
    <source>
        <dbReference type="Proteomes" id="UP000315700"/>
    </source>
</evidence>
<name>A0A517SLR6_9PLAN</name>
<dbReference type="InterPro" id="IPR019734">
    <property type="entry name" value="TPR_rpt"/>
</dbReference>
<accession>A0A517SLR6</accession>
<dbReference type="OrthoDB" id="9778494at2"/>
<dbReference type="AlphaFoldDB" id="A0A517SLR6"/>
<proteinExistence type="predicted"/>
<evidence type="ECO:0000256" key="1">
    <source>
        <dbReference type="PROSITE-ProRule" id="PRU00339"/>
    </source>
</evidence>
<keyword evidence="3" id="KW-1185">Reference proteome</keyword>
<evidence type="ECO:0000313" key="2">
    <source>
        <dbReference type="EMBL" id="QDT57060.1"/>
    </source>
</evidence>
<keyword evidence="1" id="KW-0802">TPR repeat</keyword>
<reference evidence="2 3" key="1">
    <citation type="submission" date="2019-02" db="EMBL/GenBank/DDBJ databases">
        <title>Deep-cultivation of Planctomycetes and their phenomic and genomic characterization uncovers novel biology.</title>
        <authorList>
            <person name="Wiegand S."/>
            <person name="Jogler M."/>
            <person name="Boedeker C."/>
            <person name="Pinto D."/>
            <person name="Vollmers J."/>
            <person name="Rivas-Marin E."/>
            <person name="Kohn T."/>
            <person name="Peeters S.H."/>
            <person name="Heuer A."/>
            <person name="Rast P."/>
            <person name="Oberbeckmann S."/>
            <person name="Bunk B."/>
            <person name="Jeske O."/>
            <person name="Meyerdierks A."/>
            <person name="Storesund J.E."/>
            <person name="Kallscheuer N."/>
            <person name="Luecker S."/>
            <person name="Lage O.M."/>
            <person name="Pohl T."/>
            <person name="Merkel B.J."/>
            <person name="Hornburger P."/>
            <person name="Mueller R.-W."/>
            <person name="Bruemmer F."/>
            <person name="Labrenz M."/>
            <person name="Spormann A.M."/>
            <person name="Op den Camp H."/>
            <person name="Overmann J."/>
            <person name="Amann R."/>
            <person name="Jetten M.S.M."/>
            <person name="Mascher T."/>
            <person name="Medema M.H."/>
            <person name="Devos D.P."/>
            <person name="Kaster A.-K."/>
            <person name="Ovreas L."/>
            <person name="Rohde M."/>
            <person name="Galperin M.Y."/>
            <person name="Jogler C."/>
        </authorList>
    </citation>
    <scope>NUCLEOTIDE SEQUENCE [LARGE SCALE GENOMIC DNA]</scope>
    <source>
        <strain evidence="2 3">Pan44</strain>
    </source>
</reference>
<dbReference type="Gene3D" id="1.25.40.10">
    <property type="entry name" value="Tetratricopeptide repeat domain"/>
    <property type="match status" value="2"/>
</dbReference>
<dbReference type="InParanoid" id="A0A517SLR6"/>
<organism evidence="2 3">
    <name type="scientific">Caulifigura coniformis</name>
    <dbReference type="NCBI Taxonomy" id="2527983"/>
    <lineage>
        <taxon>Bacteria</taxon>
        <taxon>Pseudomonadati</taxon>
        <taxon>Planctomycetota</taxon>
        <taxon>Planctomycetia</taxon>
        <taxon>Planctomycetales</taxon>
        <taxon>Planctomycetaceae</taxon>
        <taxon>Caulifigura</taxon>
    </lineage>
</organism>
<dbReference type="SMART" id="SM00028">
    <property type="entry name" value="TPR"/>
    <property type="match status" value="2"/>
</dbReference>
<sequence>MNVRQCLIASIPAAIVAGVWLSGWEAPAEESGRPVALRMDGLGPHRREVTAANAEAKQWFNQGLMLLYAFNHDEAIHAFRAAVDADPGCAMAHWGIALAVGPHINFPLMTPQKSALAWSELQLARQHSANGTEVEKALIEALASRYAEKPPEDRVPLDKAYAEAMQRVWQKFPGDADVGALYAEAVMDLRPWDLWPTDGEARPERETAIAVLRKVLELSPAHPLGCHLYIHAVEAGPNPGEASEAADRLRTASPGLGHLVHMPSHIDVRTGRWQQAVEANERAIRADNDYRGRRPEQDFYRIYMAHNRHMLAFAAMMQGQSARAEAEARQMLADIPESWLAVPENLAMADGFFAAPIKVLVRFGKWDAVLAEPEPVGNRPIAHALWREARGVALAAKGQVAEARAEQRRFRDAVRAVPEEARFGNNSGIDLLKVADALLEGEILVKEGKMEEGIAKLREAVRLEDLLRYDEPPGWIIPVRHALGTWLIKAGKPEEAEAVYRKDLETWPHNGWSLFGLSQSLDRQDKMDDMRLVRARFQEAWRSADVELKSSCFCQTETP</sequence>
<dbReference type="PANTHER" id="PTHR45588:SF1">
    <property type="entry name" value="WW DOMAIN-CONTAINING PROTEIN"/>
    <property type="match status" value="1"/>
</dbReference>
<dbReference type="RefSeq" id="WP_145034451.1">
    <property type="nucleotide sequence ID" value="NZ_CP036271.1"/>
</dbReference>